<accession>A0A9W9ER50</accession>
<feature type="region of interest" description="Disordered" evidence="2">
    <location>
        <begin position="163"/>
        <end position="214"/>
    </location>
</feature>
<reference evidence="3" key="1">
    <citation type="submission" date="2022-11" db="EMBL/GenBank/DDBJ databases">
        <authorList>
            <person name="Petersen C."/>
        </authorList>
    </citation>
    <scope>NUCLEOTIDE SEQUENCE</scope>
    <source>
        <strain evidence="3">IBT 34128</strain>
    </source>
</reference>
<keyword evidence="4" id="KW-1185">Reference proteome</keyword>
<dbReference type="GeneID" id="81397458"/>
<dbReference type="EMBL" id="JAPMSZ010000010">
    <property type="protein sequence ID" value="KAJ5086457.1"/>
    <property type="molecule type" value="Genomic_DNA"/>
</dbReference>
<keyword evidence="1" id="KW-0175">Coiled coil</keyword>
<protein>
    <submittedName>
        <fullName evidence="3">Uncharacterized protein</fullName>
    </submittedName>
</protein>
<dbReference type="RefSeq" id="XP_056508582.1">
    <property type="nucleotide sequence ID" value="XM_056658289.1"/>
</dbReference>
<sequence>MHPLTSLRPPRIPGLPSLRNLLAPHGPSRLARQRSLHNQASTHKLHSTLSHNTPAYTTGRLLTTTTTTTSNLLTQQRQHHHPQAIFFPPTPHAKRPFGDLKATGGKAEADLLVEELQELYEVATDEFEIATDSTDAATIYAASDRESARDALNQLCAVYGMYSSAPSTSSSSSSSPSSAANPHTVVTEGQAEAEGSGEGPPFVETNYDPAQVSQAVRDEVRKRVGQRVRELKNAVEVLEEKAKAD</sequence>
<evidence type="ECO:0000313" key="4">
    <source>
        <dbReference type="Proteomes" id="UP001141434"/>
    </source>
</evidence>
<name>A0A9W9ER50_9EURO</name>
<proteinExistence type="predicted"/>
<feature type="compositionally biased region" description="Low complexity" evidence="2">
    <location>
        <begin position="163"/>
        <end position="180"/>
    </location>
</feature>
<dbReference type="Proteomes" id="UP001141434">
    <property type="component" value="Unassembled WGS sequence"/>
</dbReference>
<gene>
    <name evidence="3" type="ORF">NUU61_007764</name>
</gene>
<reference evidence="3" key="2">
    <citation type="journal article" date="2023" name="IMA Fungus">
        <title>Comparative genomic study of the Penicillium genus elucidates a diverse pangenome and 15 lateral gene transfer events.</title>
        <authorList>
            <person name="Petersen C."/>
            <person name="Sorensen T."/>
            <person name="Nielsen M.R."/>
            <person name="Sondergaard T.E."/>
            <person name="Sorensen J.L."/>
            <person name="Fitzpatrick D.A."/>
            <person name="Frisvad J.C."/>
            <person name="Nielsen K.L."/>
        </authorList>
    </citation>
    <scope>NUCLEOTIDE SEQUENCE</scope>
    <source>
        <strain evidence="3">IBT 34128</strain>
    </source>
</reference>
<feature type="coiled-coil region" evidence="1">
    <location>
        <begin position="106"/>
        <end position="133"/>
    </location>
</feature>
<evidence type="ECO:0000313" key="3">
    <source>
        <dbReference type="EMBL" id="KAJ5086457.1"/>
    </source>
</evidence>
<comment type="caution">
    <text evidence="3">The sequence shown here is derived from an EMBL/GenBank/DDBJ whole genome shotgun (WGS) entry which is preliminary data.</text>
</comment>
<evidence type="ECO:0000256" key="1">
    <source>
        <dbReference type="SAM" id="Coils"/>
    </source>
</evidence>
<organism evidence="3 4">
    <name type="scientific">Penicillium alfredii</name>
    <dbReference type="NCBI Taxonomy" id="1506179"/>
    <lineage>
        <taxon>Eukaryota</taxon>
        <taxon>Fungi</taxon>
        <taxon>Dikarya</taxon>
        <taxon>Ascomycota</taxon>
        <taxon>Pezizomycotina</taxon>
        <taxon>Eurotiomycetes</taxon>
        <taxon>Eurotiomycetidae</taxon>
        <taxon>Eurotiales</taxon>
        <taxon>Aspergillaceae</taxon>
        <taxon>Penicillium</taxon>
    </lineage>
</organism>
<dbReference type="OrthoDB" id="273230at2759"/>
<evidence type="ECO:0000256" key="2">
    <source>
        <dbReference type="SAM" id="MobiDB-lite"/>
    </source>
</evidence>
<dbReference type="AlphaFoldDB" id="A0A9W9ER50"/>
<feature type="region of interest" description="Disordered" evidence="2">
    <location>
        <begin position="1"/>
        <end position="25"/>
    </location>
</feature>